<feature type="transmembrane region" description="Helical" evidence="1">
    <location>
        <begin position="228"/>
        <end position="248"/>
    </location>
</feature>
<protein>
    <submittedName>
        <fullName evidence="2">DUF3021 family protein</fullName>
    </submittedName>
</protein>
<feature type="transmembrane region" description="Helical" evidence="1">
    <location>
        <begin position="178"/>
        <end position="197"/>
    </location>
</feature>
<dbReference type="Proteomes" id="UP000824192">
    <property type="component" value="Unassembled WGS sequence"/>
</dbReference>
<evidence type="ECO:0000256" key="1">
    <source>
        <dbReference type="SAM" id="Phobius"/>
    </source>
</evidence>
<feature type="transmembrane region" description="Helical" evidence="1">
    <location>
        <begin position="299"/>
        <end position="322"/>
    </location>
</feature>
<feature type="transmembrane region" description="Helical" evidence="1">
    <location>
        <begin position="97"/>
        <end position="118"/>
    </location>
</feature>
<keyword evidence="1" id="KW-1133">Transmembrane helix</keyword>
<dbReference type="AlphaFoldDB" id="A0A9D1RV78"/>
<feature type="transmembrane region" description="Helical" evidence="1">
    <location>
        <begin position="485"/>
        <end position="508"/>
    </location>
</feature>
<keyword evidence="1" id="KW-0812">Transmembrane</keyword>
<gene>
    <name evidence="2" type="ORF">H9868_05050</name>
</gene>
<comment type="caution">
    <text evidence="2">The sequence shown here is derived from an EMBL/GenBank/DDBJ whole genome shotgun (WGS) entry which is preliminary data.</text>
</comment>
<name>A0A9D1RV78_9FIRM</name>
<evidence type="ECO:0000313" key="2">
    <source>
        <dbReference type="EMBL" id="HIW93893.1"/>
    </source>
</evidence>
<feature type="transmembrane region" description="Helical" evidence="1">
    <location>
        <begin position="399"/>
        <end position="418"/>
    </location>
</feature>
<dbReference type="EMBL" id="DXGA01000105">
    <property type="protein sequence ID" value="HIW93893.1"/>
    <property type="molecule type" value="Genomic_DNA"/>
</dbReference>
<organism evidence="2 3">
    <name type="scientific">Candidatus Flavonifractor merdipullorum</name>
    <dbReference type="NCBI Taxonomy" id="2838590"/>
    <lineage>
        <taxon>Bacteria</taxon>
        <taxon>Bacillati</taxon>
        <taxon>Bacillota</taxon>
        <taxon>Clostridia</taxon>
        <taxon>Eubacteriales</taxon>
        <taxon>Oscillospiraceae</taxon>
        <taxon>Flavonifractor</taxon>
    </lineage>
</organism>
<feature type="transmembrane region" description="Helical" evidence="1">
    <location>
        <begin position="35"/>
        <end position="58"/>
    </location>
</feature>
<accession>A0A9D1RV78</accession>
<feature type="transmembrane region" description="Helical" evidence="1">
    <location>
        <begin position="7"/>
        <end position="29"/>
    </location>
</feature>
<reference evidence="2" key="2">
    <citation type="submission" date="2021-04" db="EMBL/GenBank/DDBJ databases">
        <authorList>
            <person name="Gilroy R."/>
        </authorList>
    </citation>
    <scope>NUCLEOTIDE SEQUENCE</scope>
    <source>
        <strain evidence="2">ChiGjej6B6-1540</strain>
    </source>
</reference>
<proteinExistence type="predicted"/>
<reference evidence="2" key="1">
    <citation type="journal article" date="2021" name="PeerJ">
        <title>Extensive microbial diversity within the chicken gut microbiome revealed by metagenomics and culture.</title>
        <authorList>
            <person name="Gilroy R."/>
            <person name="Ravi A."/>
            <person name="Getino M."/>
            <person name="Pursley I."/>
            <person name="Horton D.L."/>
            <person name="Alikhan N.F."/>
            <person name="Baker D."/>
            <person name="Gharbi K."/>
            <person name="Hall N."/>
            <person name="Watson M."/>
            <person name="Adriaenssens E.M."/>
            <person name="Foster-Nyarko E."/>
            <person name="Jarju S."/>
            <person name="Secka A."/>
            <person name="Antonio M."/>
            <person name="Oren A."/>
            <person name="Chaudhuri R.R."/>
            <person name="La Ragione R."/>
            <person name="Hildebrand F."/>
            <person name="Pallen M.J."/>
        </authorList>
    </citation>
    <scope>NUCLEOTIDE SEQUENCE</scope>
    <source>
        <strain evidence="2">ChiGjej6B6-1540</strain>
    </source>
</reference>
<feature type="transmembrane region" description="Helical" evidence="1">
    <location>
        <begin position="139"/>
        <end position="158"/>
    </location>
</feature>
<sequence>MNERKKAWLIRILIGGVLGTGVGVLFSLGDGIWTVYHWYGIFLATAFGASVGVSTLPFADDGRSVARRSVLHYLISMVLFVGAVVFLSHLYRWDSVLLWVGLYTAGYLTIWLSRYAGWWMELEAIREKLGLARSAPTPLRWKETLPFVPVGILIYLLLPAALCGAERLTGEVVPALTALIYPCLLLPLGSIASGVALGKRQGFCPLYLLLCAVCLTVFALGLLNDSALYMAVVGVLFTAVGEGIGVFLRRERDETKQAGVRHRAFWVFLILFFVGAYNLAAVLWAGVPGWDDGSGFLSFSPWIDCVVWGVWMAGFLVPTILYARKSRPHWPELPPFWQPVCGFFAVQSALVLGVILLGTLGVLYPYGIRFLPIWGYVALLAASYLILSFLWGKKRRPSAGWLLIWCLILTLVFLALGLSRCLALDARDAQWAAEYGGNYMAGYTERVMDSAAGMVLGRLDLPACVVLGTYDVAYYDGVHTLSRTAITALCCLCPPVLFTLGALAGRLWKDKKPDAA</sequence>
<evidence type="ECO:0000313" key="3">
    <source>
        <dbReference type="Proteomes" id="UP000824192"/>
    </source>
</evidence>
<feature type="transmembrane region" description="Helical" evidence="1">
    <location>
        <begin position="204"/>
        <end position="222"/>
    </location>
</feature>
<feature type="transmembrane region" description="Helical" evidence="1">
    <location>
        <begin position="343"/>
        <end position="367"/>
    </location>
</feature>
<feature type="transmembrane region" description="Helical" evidence="1">
    <location>
        <begin position="70"/>
        <end position="91"/>
    </location>
</feature>
<keyword evidence="1" id="KW-0472">Membrane</keyword>
<feature type="transmembrane region" description="Helical" evidence="1">
    <location>
        <begin position="373"/>
        <end position="392"/>
    </location>
</feature>
<feature type="transmembrane region" description="Helical" evidence="1">
    <location>
        <begin position="264"/>
        <end position="287"/>
    </location>
</feature>